<protein>
    <submittedName>
        <fullName evidence="3">Transferase</fullName>
    </submittedName>
</protein>
<keyword evidence="2" id="KW-0677">Repeat</keyword>
<evidence type="ECO:0000313" key="3">
    <source>
        <dbReference type="EMBL" id="PKZ82582.1"/>
    </source>
</evidence>
<dbReference type="Proteomes" id="UP000234847">
    <property type="component" value="Unassembled WGS sequence"/>
</dbReference>
<dbReference type="InterPro" id="IPR018357">
    <property type="entry name" value="Hexapep_transf_CS"/>
</dbReference>
<dbReference type="PANTHER" id="PTHR23416:SF78">
    <property type="entry name" value="LIPOPOLYSACCHARIDE BIOSYNTHESIS O-ACETYL TRANSFERASE WBBJ-RELATED"/>
    <property type="match status" value="1"/>
</dbReference>
<dbReference type="InterPro" id="IPR011004">
    <property type="entry name" value="Trimer_LpxA-like_sf"/>
</dbReference>
<dbReference type="SUPFAM" id="SSF51161">
    <property type="entry name" value="Trimeric LpxA-like enzymes"/>
    <property type="match status" value="1"/>
</dbReference>
<name>A0AAX0VLZ9_MICLU</name>
<dbReference type="GO" id="GO:0016740">
    <property type="term" value="F:transferase activity"/>
    <property type="evidence" value="ECO:0007669"/>
    <property type="project" value="UniProtKB-KW"/>
</dbReference>
<proteinExistence type="predicted"/>
<dbReference type="AlphaFoldDB" id="A0AAX0VLZ9"/>
<dbReference type="InterPro" id="IPR001451">
    <property type="entry name" value="Hexapep"/>
</dbReference>
<evidence type="ECO:0000313" key="4">
    <source>
        <dbReference type="Proteomes" id="UP000234847"/>
    </source>
</evidence>
<gene>
    <name evidence="3" type="ORF">CYJ95_05170</name>
</gene>
<dbReference type="PROSITE" id="PS00101">
    <property type="entry name" value="HEXAPEP_TRANSFERASES"/>
    <property type="match status" value="1"/>
</dbReference>
<organism evidence="3 4">
    <name type="scientific">Micrococcus luteus</name>
    <name type="common">Micrococcus lysodeikticus</name>
    <dbReference type="NCBI Taxonomy" id="1270"/>
    <lineage>
        <taxon>Bacteria</taxon>
        <taxon>Bacillati</taxon>
        <taxon>Actinomycetota</taxon>
        <taxon>Actinomycetes</taxon>
        <taxon>Micrococcales</taxon>
        <taxon>Micrococcaceae</taxon>
        <taxon>Micrococcus</taxon>
    </lineage>
</organism>
<dbReference type="Pfam" id="PF00132">
    <property type="entry name" value="Hexapep"/>
    <property type="match status" value="1"/>
</dbReference>
<dbReference type="InterPro" id="IPR051159">
    <property type="entry name" value="Hexapeptide_acetyltransf"/>
</dbReference>
<dbReference type="EMBL" id="PKJT01000003">
    <property type="protein sequence ID" value="PKZ82582.1"/>
    <property type="molecule type" value="Genomic_DNA"/>
</dbReference>
<accession>A0AAX0VLZ9</accession>
<dbReference type="PANTHER" id="PTHR23416">
    <property type="entry name" value="SIALIC ACID SYNTHASE-RELATED"/>
    <property type="match status" value="1"/>
</dbReference>
<dbReference type="CDD" id="cd04647">
    <property type="entry name" value="LbH_MAT_like"/>
    <property type="match status" value="1"/>
</dbReference>
<sequence>MTFASRLVELPPRLAWKRGQVLSATLYRRAFRDWGRGSVMVGPLKVQGAERISVGAHCAFHPGVWLAAEQRGDLRIGDRVYLGHRVHLHAVGSVVLGRGVMVTDDVHIGNGGHDPSAGMAVTPGAPIVIGDDVFVGQGATILGGVTVGAGAVVGARSVVTKDVPAGAVVAGVPAKILKNGVKHTPAIREEQQS</sequence>
<keyword evidence="1 3" id="KW-0808">Transferase</keyword>
<dbReference type="Gene3D" id="2.160.10.10">
    <property type="entry name" value="Hexapeptide repeat proteins"/>
    <property type="match status" value="1"/>
</dbReference>
<comment type="caution">
    <text evidence="3">The sequence shown here is derived from an EMBL/GenBank/DDBJ whole genome shotgun (WGS) entry which is preliminary data.</text>
</comment>
<evidence type="ECO:0000256" key="1">
    <source>
        <dbReference type="ARBA" id="ARBA00022679"/>
    </source>
</evidence>
<reference evidence="3 4" key="1">
    <citation type="submission" date="2017-12" db="EMBL/GenBank/DDBJ databases">
        <title>Phylogenetic diversity of female urinary microbiome.</title>
        <authorList>
            <person name="Thomas-White K."/>
            <person name="Wolfe A.J."/>
        </authorList>
    </citation>
    <scope>NUCLEOTIDE SEQUENCE [LARGE SCALE GENOMIC DNA]</scope>
    <source>
        <strain evidence="3 4">UMB0038</strain>
    </source>
</reference>
<evidence type="ECO:0000256" key="2">
    <source>
        <dbReference type="ARBA" id="ARBA00022737"/>
    </source>
</evidence>